<dbReference type="AlphaFoldDB" id="A0A3S3SIY3"/>
<proteinExistence type="predicted"/>
<evidence type="ECO:0000313" key="1">
    <source>
        <dbReference type="EMBL" id="RWX43804.1"/>
    </source>
</evidence>
<keyword evidence="2" id="KW-1185">Reference proteome</keyword>
<sequence length="71" mass="7948">MQLLESAVKGAIGVGEEMDQVRTVLMGRFNLLASENIAPESAITRPFFSLEFRDVIHNLGICQVGYRDFVF</sequence>
<accession>A0A3S3SIY3</accession>
<evidence type="ECO:0000313" key="2">
    <source>
        <dbReference type="Proteomes" id="UP000287853"/>
    </source>
</evidence>
<dbReference type="EMBL" id="MTKO01000109">
    <property type="protein sequence ID" value="RWX43804.1"/>
    <property type="molecule type" value="Genomic_DNA"/>
</dbReference>
<organism evidence="1 2">
    <name type="scientific">Candidatus Electrothrix aarhusensis</name>
    <dbReference type="NCBI Taxonomy" id="1859131"/>
    <lineage>
        <taxon>Bacteria</taxon>
        <taxon>Pseudomonadati</taxon>
        <taxon>Thermodesulfobacteriota</taxon>
        <taxon>Desulfobulbia</taxon>
        <taxon>Desulfobulbales</taxon>
        <taxon>Desulfobulbaceae</taxon>
        <taxon>Candidatus Electrothrix</taxon>
    </lineage>
</organism>
<protein>
    <submittedName>
        <fullName evidence="1">Uncharacterized protein</fullName>
    </submittedName>
</protein>
<reference evidence="1 2" key="1">
    <citation type="submission" date="2017-01" db="EMBL/GenBank/DDBJ databases">
        <title>The cable genome- insights into the physiology and evolution of filamentous bacteria capable of sulfide oxidation via long distance electron transfer.</title>
        <authorList>
            <person name="Schreiber L."/>
            <person name="Bjerg J.T."/>
            <person name="Boggild A."/>
            <person name="Van De Vossenberg J."/>
            <person name="Meysman F."/>
            <person name="Nielsen L.P."/>
            <person name="Schramm A."/>
            <person name="Kjeldsen K.U."/>
        </authorList>
    </citation>
    <scope>NUCLEOTIDE SEQUENCE [LARGE SCALE GENOMIC DNA]</scope>
    <source>
        <strain evidence="1">MCF</strain>
    </source>
</reference>
<name>A0A3S3SIY3_9BACT</name>
<comment type="caution">
    <text evidence="1">The sequence shown here is derived from an EMBL/GenBank/DDBJ whole genome shotgun (WGS) entry which is preliminary data.</text>
</comment>
<dbReference type="Proteomes" id="UP000287853">
    <property type="component" value="Unassembled WGS sequence"/>
</dbReference>
<gene>
    <name evidence="1" type="ORF">H206_02440</name>
</gene>